<evidence type="ECO:0000256" key="5">
    <source>
        <dbReference type="ARBA" id="ARBA00023136"/>
    </source>
</evidence>
<proteinExistence type="predicted"/>
<dbReference type="PANTHER" id="PTHR32196">
    <property type="entry name" value="ABC TRANSPORTER PERMEASE PROTEIN YPHD-RELATED-RELATED"/>
    <property type="match status" value="1"/>
</dbReference>
<feature type="transmembrane region" description="Helical" evidence="7">
    <location>
        <begin position="174"/>
        <end position="192"/>
    </location>
</feature>
<evidence type="ECO:0000256" key="6">
    <source>
        <dbReference type="SAM" id="MobiDB-lite"/>
    </source>
</evidence>
<keyword evidence="3 7" id="KW-0812">Transmembrane</keyword>
<accession>A0A2P8EBX4</accession>
<feature type="transmembrane region" description="Helical" evidence="7">
    <location>
        <begin position="61"/>
        <end position="94"/>
    </location>
</feature>
<keyword evidence="5 7" id="KW-0472">Membrane</keyword>
<dbReference type="PANTHER" id="PTHR32196:SF72">
    <property type="entry name" value="RIBOSE IMPORT PERMEASE PROTEIN RBSC"/>
    <property type="match status" value="1"/>
</dbReference>
<evidence type="ECO:0000256" key="1">
    <source>
        <dbReference type="ARBA" id="ARBA00004651"/>
    </source>
</evidence>
<dbReference type="Proteomes" id="UP000243528">
    <property type="component" value="Unassembled WGS sequence"/>
</dbReference>
<keyword evidence="2" id="KW-1003">Cell membrane</keyword>
<dbReference type="EMBL" id="PYGE01000002">
    <property type="protein sequence ID" value="PSL06979.1"/>
    <property type="molecule type" value="Genomic_DNA"/>
</dbReference>
<keyword evidence="9" id="KW-1185">Reference proteome</keyword>
<reference evidence="8 9" key="1">
    <citation type="submission" date="2018-03" db="EMBL/GenBank/DDBJ databases">
        <title>Genomic Encyclopedia of Archaeal and Bacterial Type Strains, Phase II (KMG-II): from individual species to whole genera.</title>
        <authorList>
            <person name="Goeker M."/>
        </authorList>
    </citation>
    <scope>NUCLEOTIDE SEQUENCE [LARGE SCALE GENOMIC DNA]</scope>
    <source>
        <strain evidence="8 9">DSM 45211</strain>
    </source>
</reference>
<feature type="transmembrane region" description="Helical" evidence="7">
    <location>
        <begin position="303"/>
        <end position="321"/>
    </location>
</feature>
<dbReference type="CDD" id="cd06579">
    <property type="entry name" value="TM_PBP1_transp_AraH_like"/>
    <property type="match status" value="1"/>
</dbReference>
<evidence type="ECO:0000313" key="9">
    <source>
        <dbReference type="Proteomes" id="UP000243528"/>
    </source>
</evidence>
<sequence>MSTTVTTQTATPVRRRRLGSTELVYLALLGVVIIGAVLVGIRGDNLLSTANTVDMLTRSSLLGFVALGQTFVILCRSLDLSVGYVMALSSLIGATTMAGDAARIPLGIAVVVLVAGAIGLANGLIITLLKVNPFITTLGMGLIIKGYLDTQYKGPAGEVPSVFQQFGYSRIGPVPLSAAVMLIAVVAGILYLRKTRTGYHMYAVGGSDDVARLSGIRTGRVMIISHVLCSIAAGVAGLLIAARFGTGSALVYDSGYELDSIAAVVLGGTFLMGGRGGVAGTLAGVLILAELDTIFNILQVDPFFKDVLRGVVIIAAVAIYARRYHDRQATRVRFRGNGGGGERRGRDPGAPPDSADDESVPAGHGGGR</sequence>
<dbReference type="GO" id="GO:0005886">
    <property type="term" value="C:plasma membrane"/>
    <property type="evidence" value="ECO:0007669"/>
    <property type="project" value="UniProtKB-SubCell"/>
</dbReference>
<feature type="transmembrane region" description="Helical" evidence="7">
    <location>
        <begin position="23"/>
        <end position="41"/>
    </location>
</feature>
<comment type="subcellular location">
    <subcellularLocation>
        <location evidence="1">Cell membrane</location>
        <topology evidence="1">Multi-pass membrane protein</topology>
    </subcellularLocation>
</comment>
<dbReference type="Pfam" id="PF02653">
    <property type="entry name" value="BPD_transp_2"/>
    <property type="match status" value="1"/>
</dbReference>
<name>A0A2P8EBX4_9ACTN</name>
<organism evidence="8 9">
    <name type="scientific">Haloactinopolyspora alba</name>
    <dbReference type="NCBI Taxonomy" id="648780"/>
    <lineage>
        <taxon>Bacteria</taxon>
        <taxon>Bacillati</taxon>
        <taxon>Actinomycetota</taxon>
        <taxon>Actinomycetes</taxon>
        <taxon>Jiangellales</taxon>
        <taxon>Jiangellaceae</taxon>
        <taxon>Haloactinopolyspora</taxon>
    </lineage>
</organism>
<evidence type="ECO:0000256" key="2">
    <source>
        <dbReference type="ARBA" id="ARBA00022475"/>
    </source>
</evidence>
<protein>
    <submittedName>
        <fullName evidence="8">Monosaccharide ABC transporter membrane protein (CUT2 family)</fullName>
    </submittedName>
</protein>
<dbReference type="GO" id="GO:0022857">
    <property type="term" value="F:transmembrane transporter activity"/>
    <property type="evidence" value="ECO:0007669"/>
    <property type="project" value="InterPro"/>
</dbReference>
<evidence type="ECO:0000313" key="8">
    <source>
        <dbReference type="EMBL" id="PSL06979.1"/>
    </source>
</evidence>
<keyword evidence="4 7" id="KW-1133">Transmembrane helix</keyword>
<gene>
    <name evidence="8" type="ORF">CLV30_102368</name>
</gene>
<comment type="caution">
    <text evidence="8">The sequence shown here is derived from an EMBL/GenBank/DDBJ whole genome shotgun (WGS) entry which is preliminary data.</text>
</comment>
<evidence type="ECO:0000256" key="3">
    <source>
        <dbReference type="ARBA" id="ARBA00022692"/>
    </source>
</evidence>
<evidence type="ECO:0000256" key="4">
    <source>
        <dbReference type="ARBA" id="ARBA00022989"/>
    </source>
</evidence>
<feature type="transmembrane region" description="Helical" evidence="7">
    <location>
        <begin position="106"/>
        <end position="129"/>
    </location>
</feature>
<evidence type="ECO:0000256" key="7">
    <source>
        <dbReference type="SAM" id="Phobius"/>
    </source>
</evidence>
<dbReference type="AlphaFoldDB" id="A0A2P8EBX4"/>
<feature type="region of interest" description="Disordered" evidence="6">
    <location>
        <begin position="332"/>
        <end position="368"/>
    </location>
</feature>
<dbReference type="InterPro" id="IPR001851">
    <property type="entry name" value="ABC_transp_permease"/>
</dbReference>
<dbReference type="RefSeq" id="WP_205740426.1">
    <property type="nucleotide sequence ID" value="NZ_ML142898.1"/>
</dbReference>
<feature type="transmembrane region" description="Helical" evidence="7">
    <location>
        <begin position="221"/>
        <end position="241"/>
    </location>
</feature>